<keyword evidence="5 7" id="KW-1133">Transmembrane helix</keyword>
<dbReference type="Gene3D" id="3.40.50.300">
    <property type="entry name" value="P-loop containing nucleotide triphosphate hydrolases"/>
    <property type="match status" value="2"/>
</dbReference>
<protein>
    <recommendedName>
        <fullName evidence="8">ABC transporter domain-containing protein</fullName>
    </recommendedName>
</protein>
<gene>
    <name evidence="9" type="ORF">HCN44_001587</name>
</gene>
<dbReference type="InterPro" id="IPR026082">
    <property type="entry name" value="ABCA"/>
</dbReference>
<feature type="transmembrane region" description="Helical" evidence="7">
    <location>
        <begin position="1045"/>
        <end position="1064"/>
    </location>
</feature>
<keyword evidence="3" id="KW-0547">Nucleotide-binding</keyword>
<evidence type="ECO:0000256" key="6">
    <source>
        <dbReference type="ARBA" id="ARBA00023136"/>
    </source>
</evidence>
<evidence type="ECO:0000259" key="8">
    <source>
        <dbReference type="PROSITE" id="PS50893"/>
    </source>
</evidence>
<feature type="transmembrane region" description="Helical" evidence="7">
    <location>
        <begin position="446"/>
        <end position="467"/>
    </location>
</feature>
<proteinExistence type="predicted"/>
<comment type="caution">
    <text evidence="9">The sequence shown here is derived from an EMBL/GenBank/DDBJ whole genome shotgun (WGS) entry which is preliminary data.</text>
</comment>
<feature type="transmembrane region" description="Helical" evidence="7">
    <location>
        <begin position="341"/>
        <end position="364"/>
    </location>
</feature>
<evidence type="ECO:0000256" key="5">
    <source>
        <dbReference type="ARBA" id="ARBA00022989"/>
    </source>
</evidence>
<dbReference type="InterPro" id="IPR003593">
    <property type="entry name" value="AAA+_ATPase"/>
</dbReference>
<feature type="transmembrane region" description="Helical" evidence="7">
    <location>
        <begin position="1159"/>
        <end position="1181"/>
    </location>
</feature>
<dbReference type="GO" id="GO:0005524">
    <property type="term" value="F:ATP binding"/>
    <property type="evidence" value="ECO:0007669"/>
    <property type="project" value="UniProtKB-KW"/>
</dbReference>
<feature type="transmembrane region" description="Helical" evidence="7">
    <location>
        <begin position="370"/>
        <end position="387"/>
    </location>
</feature>
<dbReference type="GO" id="GO:0016020">
    <property type="term" value="C:membrane"/>
    <property type="evidence" value="ECO:0007669"/>
    <property type="project" value="UniProtKB-SubCell"/>
</dbReference>
<keyword evidence="2 7" id="KW-0812">Transmembrane</keyword>
<reference evidence="9 10" key="1">
    <citation type="submission" date="2020-08" db="EMBL/GenBank/DDBJ databases">
        <title>Aphidius gifuensis genome sequencing and assembly.</title>
        <authorList>
            <person name="Du Z."/>
        </authorList>
    </citation>
    <scope>NUCLEOTIDE SEQUENCE [LARGE SCALE GENOMIC DNA]</scope>
    <source>
        <strain evidence="9">YNYX2018</strain>
        <tissue evidence="9">Adults</tissue>
    </source>
</reference>
<evidence type="ECO:0000256" key="1">
    <source>
        <dbReference type="ARBA" id="ARBA00004141"/>
    </source>
</evidence>
<evidence type="ECO:0000313" key="10">
    <source>
        <dbReference type="Proteomes" id="UP000639338"/>
    </source>
</evidence>
<evidence type="ECO:0000256" key="7">
    <source>
        <dbReference type="SAM" id="Phobius"/>
    </source>
</evidence>
<dbReference type="Proteomes" id="UP000639338">
    <property type="component" value="Unassembled WGS sequence"/>
</dbReference>
<organism evidence="9 10">
    <name type="scientific">Aphidius gifuensis</name>
    <name type="common">Parasitoid wasp</name>
    <dbReference type="NCBI Taxonomy" id="684658"/>
    <lineage>
        <taxon>Eukaryota</taxon>
        <taxon>Metazoa</taxon>
        <taxon>Ecdysozoa</taxon>
        <taxon>Arthropoda</taxon>
        <taxon>Hexapoda</taxon>
        <taxon>Insecta</taxon>
        <taxon>Pterygota</taxon>
        <taxon>Neoptera</taxon>
        <taxon>Endopterygota</taxon>
        <taxon>Hymenoptera</taxon>
        <taxon>Apocrita</taxon>
        <taxon>Ichneumonoidea</taxon>
        <taxon>Braconidae</taxon>
        <taxon>Aphidiinae</taxon>
        <taxon>Aphidius</taxon>
    </lineage>
</organism>
<dbReference type="Pfam" id="PF00005">
    <property type="entry name" value="ABC_tran"/>
    <property type="match status" value="2"/>
</dbReference>
<dbReference type="InterPro" id="IPR027417">
    <property type="entry name" value="P-loop_NTPase"/>
</dbReference>
<feature type="domain" description="ABC transporter" evidence="8">
    <location>
        <begin position="524"/>
        <end position="762"/>
    </location>
</feature>
<accession>A0A834XTJ4</accession>
<evidence type="ECO:0000256" key="4">
    <source>
        <dbReference type="ARBA" id="ARBA00022840"/>
    </source>
</evidence>
<dbReference type="InterPro" id="IPR017871">
    <property type="entry name" value="ABC_transporter-like_CS"/>
</dbReference>
<evidence type="ECO:0000313" key="9">
    <source>
        <dbReference type="EMBL" id="KAF7992262.1"/>
    </source>
</evidence>
<keyword evidence="4" id="KW-0067">ATP-binding</keyword>
<dbReference type="SMART" id="SM00382">
    <property type="entry name" value="AAA"/>
    <property type="match status" value="2"/>
</dbReference>
<comment type="subcellular location">
    <subcellularLocation>
        <location evidence="1">Membrane</location>
        <topology evidence="1">Multi-pass membrane protein</topology>
    </subcellularLocation>
</comment>
<name>A0A834XTJ4_APHGI</name>
<dbReference type="FunFam" id="3.40.50.300:FF:000436">
    <property type="entry name" value="ATP binding cassette subfamily A member 9"/>
    <property type="match status" value="1"/>
</dbReference>
<dbReference type="EMBL" id="JACMRX010000003">
    <property type="protein sequence ID" value="KAF7992262.1"/>
    <property type="molecule type" value="Genomic_DNA"/>
</dbReference>
<dbReference type="PANTHER" id="PTHR19229">
    <property type="entry name" value="ATP-BINDING CASSETTE TRANSPORTER SUBFAMILY A ABCA"/>
    <property type="match status" value="1"/>
</dbReference>
<evidence type="ECO:0000256" key="3">
    <source>
        <dbReference type="ARBA" id="ARBA00022741"/>
    </source>
</evidence>
<keyword evidence="6 7" id="KW-0472">Membrane</keyword>
<dbReference type="OrthoDB" id="10255969at2759"/>
<dbReference type="Pfam" id="PF12698">
    <property type="entry name" value="ABC2_membrane_3"/>
    <property type="match status" value="1"/>
</dbReference>
<sequence>MDRTTLRSEARSRGRFYPIGEQKNNNKMTNMMRIFTLLLKKNLTVRKKKWGQTYLIQIGISVGLFLLAELIRLLADEGITVINHDTYHDPKNSIEILQNFPRRSAVIHYTPQFATTKDFMESVRLCLKVQESNVFGSPDEATMLAEIARDQSIEKEDELITPIGIVFETIVNDSLPTIFKYKIRTSFEFRRGLYDPLENGDDADLVDDDPMLPVQICLDKVFIEKMSKNKTAYDTTMFIQQMPYPPYNKIGLADYIGAQALAEFARLMLVIVTCVEMTFPANEKNIGINILMSVNGVKNQTNLLSWLVTGAIWSTSYLLPIVLLLKFFYPPHVAPFLDHGNPFIVWLALLLQTIQTFCFGYHLSSYFWKPSYGVFAVFMASGLMNTVKNFATGSGIKHILLYAGIFSPNFLLDRIFNEINAYERQLTGVGFLNMFVVGASDSSPEASIGVMLIFSIIGAIFHFYMAIYIHSIRPGKYGVKQHPLFCFQRSNKVQENQTHLAFEELQVEKKEFESVPEGSLEPGIRIRGLKKSYTTDWIKKTTVHALKGVSIDFYKSQITALLGHNGAGKTTMMSILSGLVSSTEGVVFIDGKNIQADPETIRKNIGLCPQVNIVFPDLNVFEQLVFFGTLKADNKSTKQLEEEIEILLSKVNLSDKKYALPDQLSGGQKRRLCLAMAVIGDANVLILDEPTSGMDAESKREVWDIILKMRGYKTILISTHDMEEADILGDRIAIMHSGQLKSYGTAMFLKNLYGDGQVEVTLSVDPGCNVAKISEEIEINVNVLSEGDGKIVLAIPKTESLPEALDKLESSKKKLGITGMSVSIITLEQVFLKITKEEGDEMDTINNPIRTFEKESGFTYFMQTFWGYLIKKFAYARKNPWSFWISLLLPCCASLLLLLAFGAKTNNEKPIKLTLNAYSSSKALVKSSGPSLSAIYSNTIRDFGGKATIIDSQNSVTTSLLNFAKENKVVYRNKMIVSAEFNRTANNLLANGFYSGTAIRGIPITINCISNTLVKHLTDNEAIQIHISSQQLPKNDNKEAQSTDASTVTLSMIIFLAPAIAFYVTHPLSEATSGIKQLQDMTGASKISYWGSMFIFDYCQYVISVLLLLASFLSIDIFLGTQFYYGKEMMLFFALLLLFGLGSLPLVYAISFWKLTQNATMIILSVSPMVLGFIDTILAVLSFTLNSKYYDHVRDIQKHIFLLIPDLSFLYGHYSFFQIVVTNARCRRMTDNIIHALCSGPIAIDECCSMECSGGVCKKPKSYFESNFLGPSLGDSMFYMVVSSVIFFALIFIFEQQIIDKILIKIRRQNLQTSTIGMDELVQNEKEIVGQEVQKRVDNTVENDNVFLAHELKKNYGKLQVVKGISFRVKEGECFGLLGVNGAGKSTTFKMLTGIELPHDGTMYLKNYGIHNNRGKYLAEMGYCPQQDAIIDTLNAWDHLNLFARLRGVPTSQIHFVVRNWIIKLNLTACASQPSATYSGGNRRRLNIAMALIGNPALVLMDEPTTGVDPAARRSLWNTLKACQEFGQSIILTSHSMEECEVLCNRLVIMVKGQIVCVGAVQELKQRFGAGYNIHVKLSTVSRDDDIQEIKRRIESGISCQKMDENSGFLGYHVTDSQVSWTFMYDLMNTLKNTYSCIEDFAVLSSTLEQLFIQFARAPDDIGNGELSRNSWRNTSSGSPV</sequence>
<dbReference type="PROSITE" id="PS50893">
    <property type="entry name" value="ABC_TRANSPORTER_2"/>
    <property type="match status" value="2"/>
</dbReference>
<dbReference type="GO" id="GO:0140359">
    <property type="term" value="F:ABC-type transporter activity"/>
    <property type="evidence" value="ECO:0007669"/>
    <property type="project" value="InterPro"/>
</dbReference>
<feature type="transmembrane region" description="Helical" evidence="7">
    <location>
        <begin position="303"/>
        <end position="329"/>
    </location>
</feature>
<dbReference type="GO" id="GO:0016887">
    <property type="term" value="F:ATP hydrolysis activity"/>
    <property type="evidence" value="ECO:0007669"/>
    <property type="project" value="InterPro"/>
</dbReference>
<keyword evidence="10" id="KW-1185">Reference proteome</keyword>
<feature type="transmembrane region" description="Helical" evidence="7">
    <location>
        <begin position="1131"/>
        <end position="1153"/>
    </location>
</feature>
<dbReference type="InterPro" id="IPR013525">
    <property type="entry name" value="ABC2_TM"/>
</dbReference>
<dbReference type="FunFam" id="3.40.50.300:FF:002470">
    <property type="entry name" value="ABC transporter, putative"/>
    <property type="match status" value="1"/>
</dbReference>
<dbReference type="PROSITE" id="PS00211">
    <property type="entry name" value="ABC_TRANSPORTER_1"/>
    <property type="match status" value="2"/>
</dbReference>
<dbReference type="SUPFAM" id="SSF52540">
    <property type="entry name" value="P-loop containing nucleoside triphosphate hydrolases"/>
    <property type="match status" value="2"/>
</dbReference>
<feature type="transmembrane region" description="Helical" evidence="7">
    <location>
        <begin position="881"/>
        <end position="903"/>
    </location>
</feature>
<feature type="transmembrane region" description="Helical" evidence="7">
    <location>
        <begin position="1276"/>
        <end position="1294"/>
    </location>
</feature>
<dbReference type="CDD" id="cd03263">
    <property type="entry name" value="ABC_subfamily_A"/>
    <property type="match status" value="2"/>
</dbReference>
<feature type="domain" description="ABC transporter" evidence="8">
    <location>
        <begin position="1341"/>
        <end position="1577"/>
    </location>
</feature>
<dbReference type="PANTHER" id="PTHR19229:SF250">
    <property type="entry name" value="ABC TRANSPORTER DOMAIN-CONTAINING PROTEIN-RELATED"/>
    <property type="match status" value="1"/>
</dbReference>
<evidence type="ECO:0000256" key="2">
    <source>
        <dbReference type="ARBA" id="ARBA00022692"/>
    </source>
</evidence>
<dbReference type="InterPro" id="IPR003439">
    <property type="entry name" value="ABC_transporter-like_ATP-bd"/>
</dbReference>
<feature type="transmembrane region" description="Helical" evidence="7">
    <location>
        <begin position="1201"/>
        <end position="1221"/>
    </location>
</feature>